<keyword evidence="3" id="KW-1185">Reference proteome</keyword>
<dbReference type="RefSeq" id="XP_040692655.1">
    <property type="nucleotide sequence ID" value="XM_040834520.1"/>
</dbReference>
<name>A0A1L9RVM6_ASPWE</name>
<dbReference type="GeneID" id="63750368"/>
<dbReference type="EMBL" id="KV878210">
    <property type="protein sequence ID" value="OJJ38979.1"/>
    <property type="molecule type" value="Genomic_DNA"/>
</dbReference>
<dbReference type="AlphaFoldDB" id="A0A1L9RVM6"/>
<dbReference type="Proteomes" id="UP000184383">
    <property type="component" value="Unassembled WGS sequence"/>
</dbReference>
<sequence length="169" mass="18633">MIIRRYSHPATCHTGDCLLSARWTVKERVSGCLPSVVEAKKPQRLTHNGDDTLLNSISPTIDHVNHSIISIAHVYSNRHGDNYAAPDHPEIILSKHCDLLDWRAQDQIRSDHVTTRQGLHAVSNPDIVGITDRDSLARQTGPLLVHQPSVLGSHGADTVAMPRRSNGPQ</sequence>
<protein>
    <submittedName>
        <fullName evidence="2">Uncharacterized protein</fullName>
    </submittedName>
</protein>
<gene>
    <name evidence="2" type="ORF">ASPWEDRAFT_36689</name>
</gene>
<evidence type="ECO:0000256" key="1">
    <source>
        <dbReference type="SAM" id="MobiDB-lite"/>
    </source>
</evidence>
<reference evidence="3" key="1">
    <citation type="journal article" date="2017" name="Genome Biol.">
        <title>Comparative genomics reveals high biological diversity and specific adaptations in the industrially and medically important fungal genus Aspergillus.</title>
        <authorList>
            <person name="de Vries R.P."/>
            <person name="Riley R."/>
            <person name="Wiebenga A."/>
            <person name="Aguilar-Osorio G."/>
            <person name="Amillis S."/>
            <person name="Uchima C.A."/>
            <person name="Anderluh G."/>
            <person name="Asadollahi M."/>
            <person name="Askin M."/>
            <person name="Barry K."/>
            <person name="Battaglia E."/>
            <person name="Bayram O."/>
            <person name="Benocci T."/>
            <person name="Braus-Stromeyer S.A."/>
            <person name="Caldana C."/>
            <person name="Canovas D."/>
            <person name="Cerqueira G.C."/>
            <person name="Chen F."/>
            <person name="Chen W."/>
            <person name="Choi C."/>
            <person name="Clum A."/>
            <person name="Dos Santos R.A."/>
            <person name="Damasio A.R."/>
            <person name="Diallinas G."/>
            <person name="Emri T."/>
            <person name="Fekete E."/>
            <person name="Flipphi M."/>
            <person name="Freyberg S."/>
            <person name="Gallo A."/>
            <person name="Gournas C."/>
            <person name="Habgood R."/>
            <person name="Hainaut M."/>
            <person name="Harispe M.L."/>
            <person name="Henrissat B."/>
            <person name="Hilden K.S."/>
            <person name="Hope R."/>
            <person name="Hossain A."/>
            <person name="Karabika E."/>
            <person name="Karaffa L."/>
            <person name="Karanyi Z."/>
            <person name="Krasevec N."/>
            <person name="Kuo A."/>
            <person name="Kusch H."/>
            <person name="LaButti K."/>
            <person name="Lagendijk E.L."/>
            <person name="Lapidus A."/>
            <person name="Levasseur A."/>
            <person name="Lindquist E."/>
            <person name="Lipzen A."/>
            <person name="Logrieco A.F."/>
            <person name="MacCabe A."/>
            <person name="Maekelae M.R."/>
            <person name="Malavazi I."/>
            <person name="Melin P."/>
            <person name="Meyer V."/>
            <person name="Mielnichuk N."/>
            <person name="Miskei M."/>
            <person name="Molnar A.P."/>
            <person name="Mule G."/>
            <person name="Ngan C.Y."/>
            <person name="Orejas M."/>
            <person name="Orosz E."/>
            <person name="Ouedraogo J.P."/>
            <person name="Overkamp K.M."/>
            <person name="Park H.-S."/>
            <person name="Perrone G."/>
            <person name="Piumi F."/>
            <person name="Punt P.J."/>
            <person name="Ram A.F."/>
            <person name="Ramon A."/>
            <person name="Rauscher S."/>
            <person name="Record E."/>
            <person name="Riano-Pachon D.M."/>
            <person name="Robert V."/>
            <person name="Roehrig J."/>
            <person name="Ruller R."/>
            <person name="Salamov A."/>
            <person name="Salih N.S."/>
            <person name="Samson R.A."/>
            <person name="Sandor E."/>
            <person name="Sanguinetti M."/>
            <person name="Schuetze T."/>
            <person name="Sepcic K."/>
            <person name="Shelest E."/>
            <person name="Sherlock G."/>
            <person name="Sophianopoulou V."/>
            <person name="Squina F.M."/>
            <person name="Sun H."/>
            <person name="Susca A."/>
            <person name="Todd R.B."/>
            <person name="Tsang A."/>
            <person name="Unkles S.E."/>
            <person name="van de Wiele N."/>
            <person name="van Rossen-Uffink D."/>
            <person name="Oliveira J.V."/>
            <person name="Vesth T.C."/>
            <person name="Visser J."/>
            <person name="Yu J.-H."/>
            <person name="Zhou M."/>
            <person name="Andersen M.R."/>
            <person name="Archer D.B."/>
            <person name="Baker S.E."/>
            <person name="Benoit I."/>
            <person name="Brakhage A.A."/>
            <person name="Braus G.H."/>
            <person name="Fischer R."/>
            <person name="Frisvad J.C."/>
            <person name="Goldman G.H."/>
            <person name="Houbraken J."/>
            <person name="Oakley B."/>
            <person name="Pocsi I."/>
            <person name="Scazzocchio C."/>
            <person name="Seiboth B."/>
            <person name="vanKuyk P.A."/>
            <person name="Wortman J."/>
            <person name="Dyer P.S."/>
            <person name="Grigoriev I.V."/>
        </authorList>
    </citation>
    <scope>NUCLEOTIDE SEQUENCE [LARGE SCALE GENOMIC DNA]</scope>
    <source>
        <strain evidence="3">DTO 134E9</strain>
    </source>
</reference>
<feature type="region of interest" description="Disordered" evidence="1">
    <location>
        <begin position="147"/>
        <end position="169"/>
    </location>
</feature>
<dbReference type="VEuPathDB" id="FungiDB:ASPWEDRAFT_36689"/>
<evidence type="ECO:0000313" key="2">
    <source>
        <dbReference type="EMBL" id="OJJ38979.1"/>
    </source>
</evidence>
<accession>A0A1L9RVM6</accession>
<organism evidence="2 3">
    <name type="scientific">Aspergillus wentii DTO 134E9</name>
    <dbReference type="NCBI Taxonomy" id="1073089"/>
    <lineage>
        <taxon>Eukaryota</taxon>
        <taxon>Fungi</taxon>
        <taxon>Dikarya</taxon>
        <taxon>Ascomycota</taxon>
        <taxon>Pezizomycotina</taxon>
        <taxon>Eurotiomycetes</taxon>
        <taxon>Eurotiomycetidae</taxon>
        <taxon>Eurotiales</taxon>
        <taxon>Aspergillaceae</taxon>
        <taxon>Aspergillus</taxon>
        <taxon>Aspergillus subgen. Cremei</taxon>
    </lineage>
</organism>
<proteinExistence type="predicted"/>
<evidence type="ECO:0000313" key="3">
    <source>
        <dbReference type="Proteomes" id="UP000184383"/>
    </source>
</evidence>